<dbReference type="InParanoid" id="A0A1X7SGG3"/>
<accession>A0A1X7SGG3</accession>
<proteinExistence type="predicted"/>
<protein>
    <submittedName>
        <fullName evidence="1">Uncharacterized protein</fullName>
    </submittedName>
</protein>
<sequence length="47" mass="5720">MYIYLRDLISLLFTLLLMSCPKYHVKLWPSLSLLIHNSQIINYYFIK</sequence>
<evidence type="ECO:0000313" key="1">
    <source>
        <dbReference type="EnsemblMetazoa" id="Aqu2.1.01150_001"/>
    </source>
</evidence>
<name>A0A1X7SGG3_AMPQE</name>
<organism evidence="1">
    <name type="scientific">Amphimedon queenslandica</name>
    <name type="common">Sponge</name>
    <dbReference type="NCBI Taxonomy" id="400682"/>
    <lineage>
        <taxon>Eukaryota</taxon>
        <taxon>Metazoa</taxon>
        <taxon>Porifera</taxon>
        <taxon>Demospongiae</taxon>
        <taxon>Heteroscleromorpha</taxon>
        <taxon>Haplosclerida</taxon>
        <taxon>Niphatidae</taxon>
        <taxon>Amphimedon</taxon>
    </lineage>
</organism>
<dbReference type="EnsemblMetazoa" id="Aqu2.1.01150_001">
    <property type="protein sequence ID" value="Aqu2.1.01150_001"/>
    <property type="gene ID" value="Aqu2.1.01150"/>
</dbReference>
<reference evidence="1" key="1">
    <citation type="submission" date="2017-05" db="UniProtKB">
        <authorList>
            <consortium name="EnsemblMetazoa"/>
        </authorList>
    </citation>
    <scope>IDENTIFICATION</scope>
</reference>
<dbReference type="PROSITE" id="PS51257">
    <property type="entry name" value="PROKAR_LIPOPROTEIN"/>
    <property type="match status" value="1"/>
</dbReference>
<dbReference type="AlphaFoldDB" id="A0A1X7SGG3"/>